<dbReference type="RefSeq" id="WP_254572047.1">
    <property type="nucleotide sequence ID" value="NZ_CP098502.1"/>
</dbReference>
<dbReference type="SUPFAM" id="SSF109604">
    <property type="entry name" value="HD-domain/PDEase-like"/>
    <property type="match status" value="1"/>
</dbReference>
<dbReference type="PROSITE" id="PS50887">
    <property type="entry name" value="GGDEF"/>
    <property type="match status" value="1"/>
</dbReference>
<dbReference type="SUPFAM" id="SSF55073">
    <property type="entry name" value="Nucleotide cyclase"/>
    <property type="match status" value="1"/>
</dbReference>
<dbReference type="Pfam" id="PF08668">
    <property type="entry name" value="HDOD"/>
    <property type="match status" value="1"/>
</dbReference>
<proteinExistence type="predicted"/>
<evidence type="ECO:0000259" key="2">
    <source>
        <dbReference type="PROSITE" id="PS50887"/>
    </source>
</evidence>
<evidence type="ECO:0000256" key="1">
    <source>
        <dbReference type="SAM" id="MobiDB-lite"/>
    </source>
</evidence>
<dbReference type="InterPro" id="IPR006675">
    <property type="entry name" value="HDIG_dom"/>
</dbReference>
<dbReference type="Pfam" id="PF00990">
    <property type="entry name" value="GGDEF"/>
    <property type="match status" value="1"/>
</dbReference>
<feature type="region of interest" description="Disordered" evidence="1">
    <location>
        <begin position="1"/>
        <end position="20"/>
    </location>
</feature>
<dbReference type="PANTHER" id="PTHR45138:SF24">
    <property type="entry name" value="DIGUANYLATE CYCLASE DGCC-RELATED"/>
    <property type="match status" value="1"/>
</dbReference>
<evidence type="ECO:0000313" key="5">
    <source>
        <dbReference type="Proteomes" id="UP001056035"/>
    </source>
</evidence>
<organism evidence="4 5">
    <name type="scientific">Paraconexibacter antarcticus</name>
    <dbReference type="NCBI Taxonomy" id="2949664"/>
    <lineage>
        <taxon>Bacteria</taxon>
        <taxon>Bacillati</taxon>
        <taxon>Actinomycetota</taxon>
        <taxon>Thermoleophilia</taxon>
        <taxon>Solirubrobacterales</taxon>
        <taxon>Paraconexibacteraceae</taxon>
        <taxon>Paraconexibacter</taxon>
    </lineage>
</organism>
<gene>
    <name evidence="4" type="ORF">NBH00_03930</name>
</gene>
<sequence>MECTAKEATTSNARAPRSREASRLLAAGVDRCEKLPVLDRALQRVLALADLEETTLGDLVGALEQDPGLAANVLRFANAAANPVRMPVRTVRQAVTRVGRKNVRRLALDSVAYRFFERAEGNGGVSRGHLHLHALQVSRLAIVCAERAGIPTDGPHLAGLLHDCGKLVMPIAFGEAAVDAIATVWSAGHPRARAELDRFGADHAHAGALLAAGSGVDDEIVRAIAWHHGGDSGRDCPDRVTACVQLADQVAAAIGGAELDDELCHVALGVLGLPDILMDELALAAGFPTTGAAPMSELVTRVRELEALATTDDLTGIASRRHWLAHVRSELSAGVAGGIIALDIDAFKTINDTHGHQVGDVVLCQVAQAAATVGFAGRLGGDELAVWVAAGSRSTREVAEQIVRRVRRDSQAGGPTVTVSAGTAATTGGGDLERLLACADQALYGAKRQGRDRAVDIGYPVAAA</sequence>
<evidence type="ECO:0000259" key="3">
    <source>
        <dbReference type="PROSITE" id="PS51833"/>
    </source>
</evidence>
<dbReference type="CDD" id="cd01949">
    <property type="entry name" value="GGDEF"/>
    <property type="match status" value="1"/>
</dbReference>
<dbReference type="NCBIfam" id="TIGR00254">
    <property type="entry name" value="GGDEF"/>
    <property type="match status" value="1"/>
</dbReference>
<reference evidence="4 5" key="1">
    <citation type="submission" date="2022-06" db="EMBL/GenBank/DDBJ databases">
        <title>Paraconexibacter antarcticus.</title>
        <authorList>
            <person name="Kim C.S."/>
        </authorList>
    </citation>
    <scope>NUCLEOTIDE SEQUENCE [LARGE SCALE GENOMIC DNA]</scope>
    <source>
        <strain evidence="4 5">02-257</strain>
    </source>
</reference>
<evidence type="ECO:0000313" key="4">
    <source>
        <dbReference type="EMBL" id="UTI65366.1"/>
    </source>
</evidence>
<dbReference type="Proteomes" id="UP001056035">
    <property type="component" value="Chromosome"/>
</dbReference>
<dbReference type="InterPro" id="IPR013976">
    <property type="entry name" value="HDOD"/>
</dbReference>
<dbReference type="Gene3D" id="3.30.70.270">
    <property type="match status" value="1"/>
</dbReference>
<name>A0ABY5DUL0_9ACTN</name>
<dbReference type="InterPro" id="IPR050469">
    <property type="entry name" value="Diguanylate_Cyclase"/>
</dbReference>
<dbReference type="InterPro" id="IPR029787">
    <property type="entry name" value="Nucleotide_cyclase"/>
</dbReference>
<dbReference type="PROSITE" id="PS51833">
    <property type="entry name" value="HDOD"/>
    <property type="match status" value="1"/>
</dbReference>
<dbReference type="PANTHER" id="PTHR45138">
    <property type="entry name" value="REGULATORY COMPONENTS OF SENSORY TRANSDUCTION SYSTEM"/>
    <property type="match status" value="1"/>
</dbReference>
<protein>
    <submittedName>
        <fullName evidence="4">GGDEF domain-containing protein</fullName>
    </submittedName>
</protein>
<dbReference type="InterPro" id="IPR000160">
    <property type="entry name" value="GGDEF_dom"/>
</dbReference>
<dbReference type="NCBIfam" id="TIGR00277">
    <property type="entry name" value="HDIG"/>
    <property type="match status" value="1"/>
</dbReference>
<feature type="domain" description="HDOD" evidence="3">
    <location>
        <begin position="35"/>
        <end position="230"/>
    </location>
</feature>
<keyword evidence="5" id="KW-1185">Reference proteome</keyword>
<feature type="domain" description="GGDEF" evidence="2">
    <location>
        <begin position="335"/>
        <end position="459"/>
    </location>
</feature>
<dbReference type="Gene3D" id="1.10.3210.10">
    <property type="entry name" value="Hypothetical protein af1432"/>
    <property type="match status" value="1"/>
</dbReference>
<dbReference type="InterPro" id="IPR043128">
    <property type="entry name" value="Rev_trsase/Diguanyl_cyclase"/>
</dbReference>
<dbReference type="SMART" id="SM00267">
    <property type="entry name" value="GGDEF"/>
    <property type="match status" value="1"/>
</dbReference>
<dbReference type="EMBL" id="CP098502">
    <property type="protein sequence ID" value="UTI65366.1"/>
    <property type="molecule type" value="Genomic_DNA"/>
</dbReference>
<accession>A0ABY5DUL0</accession>